<dbReference type="InterPro" id="IPR017853">
    <property type="entry name" value="GH"/>
</dbReference>
<evidence type="ECO:0000256" key="6">
    <source>
        <dbReference type="SAM" id="MobiDB-lite"/>
    </source>
</evidence>
<keyword evidence="11" id="KW-1185">Reference proteome</keyword>
<dbReference type="PANTHER" id="PTHR30480:SF13">
    <property type="entry name" value="BETA-HEXOSAMINIDASE"/>
    <property type="match status" value="1"/>
</dbReference>
<dbReference type="STRING" id="360807.ERS852392_03043"/>
<name>A0A0M6WSW1_9FIRM</name>
<dbReference type="InterPro" id="IPR019800">
    <property type="entry name" value="Glyco_hydro_3_AS"/>
</dbReference>
<comment type="similarity">
    <text evidence="2">Belongs to the glycosyl hydrolase 3 family.</text>
</comment>
<dbReference type="PANTHER" id="PTHR30480">
    <property type="entry name" value="BETA-HEXOSAMINIDASE-RELATED"/>
    <property type="match status" value="1"/>
</dbReference>
<dbReference type="Proteomes" id="UP000285820">
    <property type="component" value="Unassembled WGS sequence"/>
</dbReference>
<evidence type="ECO:0000313" key="10">
    <source>
        <dbReference type="EMBL" id="RGR67492.1"/>
    </source>
</evidence>
<evidence type="ECO:0000256" key="4">
    <source>
        <dbReference type="ARBA" id="ARBA00022801"/>
    </source>
</evidence>
<evidence type="ECO:0000256" key="5">
    <source>
        <dbReference type="ARBA" id="ARBA00023295"/>
    </source>
</evidence>
<dbReference type="Proteomes" id="UP000049828">
    <property type="component" value="Unassembled WGS sequence"/>
</dbReference>
<dbReference type="PROSITE" id="PS00775">
    <property type="entry name" value="GLYCOSYL_HYDROL_F3"/>
    <property type="match status" value="1"/>
</dbReference>
<evidence type="ECO:0000313" key="12">
    <source>
        <dbReference type="Proteomes" id="UP000285820"/>
    </source>
</evidence>
<accession>A0A0M6WSW1</accession>
<dbReference type="Pfam" id="PF00933">
    <property type="entry name" value="Glyco_hydro_3"/>
    <property type="match status" value="1"/>
</dbReference>
<dbReference type="GO" id="GO:0009254">
    <property type="term" value="P:peptidoglycan turnover"/>
    <property type="evidence" value="ECO:0007669"/>
    <property type="project" value="TreeGrafter"/>
</dbReference>
<keyword evidence="7" id="KW-0812">Transmembrane</keyword>
<feature type="domain" description="Glycoside hydrolase family 3 N-terminal" evidence="8">
    <location>
        <begin position="89"/>
        <end position="421"/>
    </location>
</feature>
<evidence type="ECO:0000256" key="3">
    <source>
        <dbReference type="ARBA" id="ARBA00012663"/>
    </source>
</evidence>
<feature type="transmembrane region" description="Helical" evidence="7">
    <location>
        <begin position="16"/>
        <end position="39"/>
    </location>
</feature>
<dbReference type="EMBL" id="CVRS01000085">
    <property type="protein sequence ID" value="CRL40770.1"/>
    <property type="molecule type" value="Genomic_DNA"/>
</dbReference>
<keyword evidence="7" id="KW-1133">Transmembrane helix</keyword>
<evidence type="ECO:0000256" key="7">
    <source>
        <dbReference type="SAM" id="Phobius"/>
    </source>
</evidence>
<dbReference type="InterPro" id="IPR001764">
    <property type="entry name" value="Glyco_hydro_3_N"/>
</dbReference>
<keyword evidence="4 10" id="KW-0378">Hydrolase</keyword>
<evidence type="ECO:0000256" key="2">
    <source>
        <dbReference type="ARBA" id="ARBA00005336"/>
    </source>
</evidence>
<organism evidence="9 11">
    <name type="scientific">Roseburia inulinivorans</name>
    <dbReference type="NCBI Taxonomy" id="360807"/>
    <lineage>
        <taxon>Bacteria</taxon>
        <taxon>Bacillati</taxon>
        <taxon>Bacillota</taxon>
        <taxon>Clostridia</taxon>
        <taxon>Lachnospirales</taxon>
        <taxon>Lachnospiraceae</taxon>
        <taxon>Roseburia</taxon>
    </lineage>
</organism>
<evidence type="ECO:0000256" key="1">
    <source>
        <dbReference type="ARBA" id="ARBA00001231"/>
    </source>
</evidence>
<feature type="region of interest" description="Disordered" evidence="6">
    <location>
        <begin position="47"/>
        <end position="71"/>
    </location>
</feature>
<reference evidence="9" key="2">
    <citation type="submission" date="2015-05" db="EMBL/GenBank/DDBJ databases">
        <authorList>
            <person name="Wang D.B."/>
            <person name="Wang M."/>
        </authorList>
    </citation>
    <scope>NUCLEOTIDE SEQUENCE [LARGE SCALE GENOMIC DNA]</scope>
    <source>
        <strain evidence="9">L1-83</strain>
    </source>
</reference>
<reference evidence="10 12" key="3">
    <citation type="submission" date="2018-08" db="EMBL/GenBank/DDBJ databases">
        <title>A genome reference for cultivated species of the human gut microbiota.</title>
        <authorList>
            <person name="Zou Y."/>
            <person name="Xue W."/>
            <person name="Luo G."/>
        </authorList>
    </citation>
    <scope>NUCLEOTIDE SEQUENCE [LARGE SCALE GENOMIC DNA]</scope>
    <source>
        <strain evidence="10 12">AF24-4</strain>
    </source>
</reference>
<evidence type="ECO:0000259" key="8">
    <source>
        <dbReference type="Pfam" id="PF00933"/>
    </source>
</evidence>
<dbReference type="InterPro" id="IPR036962">
    <property type="entry name" value="Glyco_hydro_3_N_sf"/>
</dbReference>
<dbReference type="Gene3D" id="3.20.20.300">
    <property type="entry name" value="Glycoside hydrolase, family 3, N-terminal domain"/>
    <property type="match status" value="1"/>
</dbReference>
<dbReference type="OrthoDB" id="9805821at2"/>
<dbReference type="InterPro" id="IPR050226">
    <property type="entry name" value="NagZ_Beta-hexosaminidase"/>
</dbReference>
<dbReference type="EC" id="3.2.1.52" evidence="3"/>
<dbReference type="RefSeq" id="WP_021923430.1">
    <property type="nucleotide sequence ID" value="NZ_CVRS01000085.1"/>
</dbReference>
<dbReference type="EMBL" id="QRUN01000014">
    <property type="protein sequence ID" value="RGR67492.1"/>
    <property type="molecule type" value="Genomic_DNA"/>
</dbReference>
<reference evidence="11" key="1">
    <citation type="submission" date="2015-05" db="EMBL/GenBank/DDBJ databases">
        <authorList>
            <consortium name="Pathogen Informatics"/>
        </authorList>
    </citation>
    <scope>NUCLEOTIDE SEQUENCE [LARGE SCALE GENOMIC DNA]</scope>
    <source>
        <strain evidence="11">L1-83</strain>
    </source>
</reference>
<comment type="catalytic activity">
    <reaction evidence="1">
        <text>Hydrolysis of terminal non-reducing N-acetyl-D-hexosamine residues in N-acetyl-beta-D-hexosaminides.</text>
        <dbReference type="EC" id="3.2.1.52"/>
    </reaction>
</comment>
<evidence type="ECO:0000313" key="9">
    <source>
        <dbReference type="EMBL" id="CRL40770.1"/>
    </source>
</evidence>
<keyword evidence="5 9" id="KW-0326">Glycosidase</keyword>
<dbReference type="AlphaFoldDB" id="A0A0M6WSW1"/>
<keyword evidence="7" id="KW-0472">Membrane</keyword>
<dbReference type="GO" id="GO:0005975">
    <property type="term" value="P:carbohydrate metabolic process"/>
    <property type="evidence" value="ECO:0007669"/>
    <property type="project" value="InterPro"/>
</dbReference>
<dbReference type="GO" id="GO:0004563">
    <property type="term" value="F:beta-N-acetylhexosaminidase activity"/>
    <property type="evidence" value="ECO:0007669"/>
    <property type="project" value="UniProtKB-EC"/>
</dbReference>
<proteinExistence type="inferred from homology"/>
<gene>
    <name evidence="10" type="ORF">DWY29_10620</name>
    <name evidence="9" type="ORF">RIL183_27331</name>
</gene>
<sequence length="425" mass="44693">MNQEERREKRKKDTQSAVIVVAVFFIVLAVLIGGIVFAVHKFVKPGADKPEKNTESVTTEATEEPETTPVTEVSDPLMDQAMQIAAGMTLEQKVAQMFMITPDALTGVDGATMAGDSTKTAYTQYPVGGLIYMAKNLTGTDQTAQMLTNMKSYSQEIVGIPVFLGVDEEGGTVARIASNSAFGVTDVGNMSDVGATGDSQNAYNAGSTIGTYLNTLGFNMDFAPVADVLTNPDNTVIKDRSFGSDSQLVADMVCAEMQGLNEHQILSVVKHFPGQGATAGDSHDGAVSTDKSLDDLLANELVPFQQAVNNGASFVMVGHISAPAVTGDDTPASLSSVMVTDVLRNQLGFHGVVITDAMNMGAVTGTYSSADAAVTAIQAGVDMILMPDDFQSAYQGVMDAVAGGTITEDRINESVARIIKVKLTM</sequence>
<dbReference type="SUPFAM" id="SSF51445">
    <property type="entry name" value="(Trans)glycosidases"/>
    <property type="match status" value="1"/>
</dbReference>
<evidence type="ECO:0000313" key="11">
    <source>
        <dbReference type="Proteomes" id="UP000049828"/>
    </source>
</evidence>
<protein>
    <recommendedName>
        <fullName evidence="3">beta-N-acetylhexosaminidase</fullName>
        <ecNumber evidence="3">3.2.1.52</ecNumber>
    </recommendedName>
</protein>